<dbReference type="Gramene" id="PRQ58728">
    <property type="protein sequence ID" value="PRQ58728"/>
    <property type="gene ID" value="RchiOBHm_Chr1g0362471"/>
</dbReference>
<keyword evidence="1" id="KW-0812">Transmembrane</keyword>
<dbReference type="Proteomes" id="UP000238479">
    <property type="component" value="Chromosome 1"/>
</dbReference>
<sequence length="58" mass="6743">MAMHSYHLRSGHLGYVCEVKLMKKKRDDLDWIQGHEQLLVFVFAILASWLMVILGSRA</sequence>
<reference evidence="2 3" key="1">
    <citation type="journal article" date="2018" name="Nat. Genet.">
        <title>The Rosa genome provides new insights in the design of modern roses.</title>
        <authorList>
            <person name="Bendahmane M."/>
        </authorList>
    </citation>
    <scope>NUCLEOTIDE SEQUENCE [LARGE SCALE GENOMIC DNA]</scope>
    <source>
        <strain evidence="3">cv. Old Blush</strain>
    </source>
</reference>
<comment type="caution">
    <text evidence="2">The sequence shown here is derived from an EMBL/GenBank/DDBJ whole genome shotgun (WGS) entry which is preliminary data.</text>
</comment>
<organism evidence="2 3">
    <name type="scientific">Rosa chinensis</name>
    <name type="common">China rose</name>
    <dbReference type="NCBI Taxonomy" id="74649"/>
    <lineage>
        <taxon>Eukaryota</taxon>
        <taxon>Viridiplantae</taxon>
        <taxon>Streptophyta</taxon>
        <taxon>Embryophyta</taxon>
        <taxon>Tracheophyta</taxon>
        <taxon>Spermatophyta</taxon>
        <taxon>Magnoliopsida</taxon>
        <taxon>eudicotyledons</taxon>
        <taxon>Gunneridae</taxon>
        <taxon>Pentapetalae</taxon>
        <taxon>rosids</taxon>
        <taxon>fabids</taxon>
        <taxon>Rosales</taxon>
        <taxon>Rosaceae</taxon>
        <taxon>Rosoideae</taxon>
        <taxon>Rosoideae incertae sedis</taxon>
        <taxon>Rosa</taxon>
    </lineage>
</organism>
<feature type="transmembrane region" description="Helical" evidence="1">
    <location>
        <begin position="38"/>
        <end position="56"/>
    </location>
</feature>
<evidence type="ECO:0000313" key="2">
    <source>
        <dbReference type="EMBL" id="PRQ58728.1"/>
    </source>
</evidence>
<keyword evidence="1" id="KW-1133">Transmembrane helix</keyword>
<gene>
    <name evidence="2" type="ORF">RchiOBHm_Chr1g0362471</name>
</gene>
<protein>
    <submittedName>
        <fullName evidence="2">Uncharacterized protein</fullName>
    </submittedName>
</protein>
<evidence type="ECO:0000256" key="1">
    <source>
        <dbReference type="SAM" id="Phobius"/>
    </source>
</evidence>
<name>A0A2P6SJ70_ROSCH</name>
<keyword evidence="3" id="KW-1185">Reference proteome</keyword>
<proteinExistence type="predicted"/>
<accession>A0A2P6SJ70</accession>
<dbReference type="AlphaFoldDB" id="A0A2P6SJ70"/>
<keyword evidence="1" id="KW-0472">Membrane</keyword>
<evidence type="ECO:0000313" key="3">
    <source>
        <dbReference type="Proteomes" id="UP000238479"/>
    </source>
</evidence>
<dbReference type="EMBL" id="PDCK01000039">
    <property type="protein sequence ID" value="PRQ58728.1"/>
    <property type="molecule type" value="Genomic_DNA"/>
</dbReference>